<proteinExistence type="predicted"/>
<reference evidence="2" key="1">
    <citation type="submission" date="2020-02" db="EMBL/GenBank/DDBJ databases">
        <authorList>
            <person name="Meier V. D."/>
        </authorList>
    </citation>
    <scope>NUCLEOTIDE SEQUENCE</scope>
    <source>
        <strain evidence="2">AVDCRST_MAG37</strain>
    </source>
</reference>
<organism evidence="2">
    <name type="scientific">uncultured Rubrobacteraceae bacterium</name>
    <dbReference type="NCBI Taxonomy" id="349277"/>
    <lineage>
        <taxon>Bacteria</taxon>
        <taxon>Bacillati</taxon>
        <taxon>Actinomycetota</taxon>
        <taxon>Rubrobacteria</taxon>
        <taxon>Rubrobacterales</taxon>
        <taxon>Rubrobacteraceae</taxon>
        <taxon>environmental samples</taxon>
    </lineage>
</organism>
<dbReference type="PANTHER" id="PTHR33121">
    <property type="entry name" value="CYCLIC DI-GMP PHOSPHODIESTERASE PDEF"/>
    <property type="match status" value="1"/>
</dbReference>
<dbReference type="PANTHER" id="PTHR33121:SF70">
    <property type="entry name" value="SIGNALING PROTEIN YKOW"/>
    <property type="match status" value="1"/>
</dbReference>
<dbReference type="InterPro" id="IPR050706">
    <property type="entry name" value="Cyclic-di-GMP_PDE-like"/>
</dbReference>
<dbReference type="InterPro" id="IPR001633">
    <property type="entry name" value="EAL_dom"/>
</dbReference>
<sequence length="66" mass="6882">MSAAIVSAAATLAHALGLEAVAEGVETELEAAELCALGCDYGQGYYWWKPRPARAAAELLEADLDS</sequence>
<dbReference type="Gene3D" id="3.20.20.450">
    <property type="entry name" value="EAL domain"/>
    <property type="match status" value="1"/>
</dbReference>
<dbReference type="InterPro" id="IPR035919">
    <property type="entry name" value="EAL_sf"/>
</dbReference>
<dbReference type="AlphaFoldDB" id="A0A6J4QS07"/>
<name>A0A6J4QS07_9ACTN</name>
<feature type="domain" description="EAL" evidence="1">
    <location>
        <begin position="1"/>
        <end position="64"/>
    </location>
</feature>
<protein>
    <submittedName>
        <fullName evidence="2">Diguanylate cyclase/phosphodiesterase (GGDEF &amp; EAL domains) with PAS/PAC sensor(S)</fullName>
    </submittedName>
</protein>
<dbReference type="Pfam" id="PF00563">
    <property type="entry name" value="EAL"/>
    <property type="match status" value="1"/>
</dbReference>
<dbReference type="SUPFAM" id="SSF141868">
    <property type="entry name" value="EAL domain-like"/>
    <property type="match status" value="1"/>
</dbReference>
<dbReference type="PROSITE" id="PS50883">
    <property type="entry name" value="EAL"/>
    <property type="match status" value="1"/>
</dbReference>
<accession>A0A6J4QS07</accession>
<dbReference type="GO" id="GO:0071111">
    <property type="term" value="F:cyclic-guanylate-specific phosphodiesterase activity"/>
    <property type="evidence" value="ECO:0007669"/>
    <property type="project" value="InterPro"/>
</dbReference>
<dbReference type="EMBL" id="CADCVD010000082">
    <property type="protein sequence ID" value="CAA9445519.1"/>
    <property type="molecule type" value="Genomic_DNA"/>
</dbReference>
<evidence type="ECO:0000259" key="1">
    <source>
        <dbReference type="PROSITE" id="PS50883"/>
    </source>
</evidence>
<gene>
    <name evidence="2" type="ORF">AVDCRST_MAG37-1786</name>
</gene>
<evidence type="ECO:0000313" key="2">
    <source>
        <dbReference type="EMBL" id="CAA9445519.1"/>
    </source>
</evidence>